<accession>A0ACB9ZZJ3</accession>
<sequence length="110" mass="12861">MPRKGNLLLHQGIRKSTPQACDLFSPTSGIRAQVPAHLLQRPTATFGSEKFLRIYLFIRLASEFLFIVYRLATGFIWFMSWLESKRYQVSVSWREFLCHCVTLFCNQNQT</sequence>
<reference evidence="2" key="1">
    <citation type="journal article" date="2023" name="Nat. Plants">
        <title>Single-cell RNA sequencing provides a high-resolution roadmap for understanding the multicellular compartmentation of specialized metabolism.</title>
        <authorList>
            <person name="Sun S."/>
            <person name="Shen X."/>
            <person name="Li Y."/>
            <person name="Li Y."/>
            <person name="Wang S."/>
            <person name="Li R."/>
            <person name="Zhang H."/>
            <person name="Shen G."/>
            <person name="Guo B."/>
            <person name="Wei J."/>
            <person name="Xu J."/>
            <person name="St-Pierre B."/>
            <person name="Chen S."/>
            <person name="Sun C."/>
        </authorList>
    </citation>
    <scope>NUCLEOTIDE SEQUENCE [LARGE SCALE GENOMIC DNA]</scope>
</reference>
<gene>
    <name evidence="1" type="ORF">M9H77_31229</name>
</gene>
<dbReference type="EMBL" id="CM044707">
    <property type="protein sequence ID" value="KAI5654042.1"/>
    <property type="molecule type" value="Genomic_DNA"/>
</dbReference>
<comment type="caution">
    <text evidence="1">The sequence shown here is derived from an EMBL/GenBank/DDBJ whole genome shotgun (WGS) entry which is preliminary data.</text>
</comment>
<keyword evidence="2" id="KW-1185">Reference proteome</keyword>
<evidence type="ECO:0000313" key="2">
    <source>
        <dbReference type="Proteomes" id="UP001060085"/>
    </source>
</evidence>
<proteinExistence type="predicted"/>
<protein>
    <submittedName>
        <fullName evidence="1">Uncharacterized protein</fullName>
    </submittedName>
</protein>
<evidence type="ECO:0000313" key="1">
    <source>
        <dbReference type="EMBL" id="KAI5654042.1"/>
    </source>
</evidence>
<organism evidence="1 2">
    <name type="scientific">Catharanthus roseus</name>
    <name type="common">Madagascar periwinkle</name>
    <name type="synonym">Vinca rosea</name>
    <dbReference type="NCBI Taxonomy" id="4058"/>
    <lineage>
        <taxon>Eukaryota</taxon>
        <taxon>Viridiplantae</taxon>
        <taxon>Streptophyta</taxon>
        <taxon>Embryophyta</taxon>
        <taxon>Tracheophyta</taxon>
        <taxon>Spermatophyta</taxon>
        <taxon>Magnoliopsida</taxon>
        <taxon>eudicotyledons</taxon>
        <taxon>Gunneridae</taxon>
        <taxon>Pentapetalae</taxon>
        <taxon>asterids</taxon>
        <taxon>lamiids</taxon>
        <taxon>Gentianales</taxon>
        <taxon>Apocynaceae</taxon>
        <taxon>Rauvolfioideae</taxon>
        <taxon>Vinceae</taxon>
        <taxon>Catharanthinae</taxon>
        <taxon>Catharanthus</taxon>
    </lineage>
</organism>
<name>A0ACB9ZZJ3_CATRO</name>
<dbReference type="Proteomes" id="UP001060085">
    <property type="component" value="Linkage Group LG07"/>
</dbReference>